<evidence type="ECO:0000313" key="1">
    <source>
        <dbReference type="EMBL" id="OHA23833.1"/>
    </source>
</evidence>
<proteinExistence type="predicted"/>
<sequence>MSTFFKKGDRQKGQTIVMVALFFSAVSTLIMLVLAEPALKQLGQTHNLLSSEQSLYVARAAAEDYVYRLANNMDVPEKITITIGSNVGSSTVETVGQEKFVSGSGHVEGLVRTLKYRIVIGTGVQFSFGLQSGRGGIKFKNGSTQAAIHGNIYANGPIIGFGNYIYGSAVSSSDTTVPTYGYIYNVHATESVYANKVENVEADKDVYADKILNSEIHGDAYYRTSIDVATDVDGSTTQNLGLTDQPPVSLPITDGMVEAWKDIAAAGGTIPCDAGKTYHEIPVTTTIGPVKIDCDLHVKGETVYLAGPVWVNGDVKADTFTKISVHPSLGAGSAQIIADHEGNEEFGGIIDLSLNGTFSGSGSDSSYVFMISQNRSAENGGTIEAIRMGNTLSGDIVLFAGHGLIKLANTISLREVTAYQIQVENSAQVVYDDGLEDVLFPGEGGGFELNWLKEVK</sequence>
<organism evidence="1 2">
    <name type="scientific">Candidatus Taylorbacteria bacterium RIFCSPHIGHO2_02_FULL_43_32b</name>
    <dbReference type="NCBI Taxonomy" id="1802306"/>
    <lineage>
        <taxon>Bacteria</taxon>
        <taxon>Candidatus Tayloriibacteriota</taxon>
    </lineage>
</organism>
<gene>
    <name evidence="1" type="ORF">A3C72_01370</name>
</gene>
<evidence type="ECO:0000313" key="2">
    <source>
        <dbReference type="Proteomes" id="UP000177130"/>
    </source>
</evidence>
<dbReference type="AlphaFoldDB" id="A0A1G2MIY0"/>
<comment type="caution">
    <text evidence="1">The sequence shown here is derived from an EMBL/GenBank/DDBJ whole genome shotgun (WGS) entry which is preliminary data.</text>
</comment>
<reference evidence="1 2" key="1">
    <citation type="journal article" date="2016" name="Nat. Commun.">
        <title>Thousands of microbial genomes shed light on interconnected biogeochemical processes in an aquifer system.</title>
        <authorList>
            <person name="Anantharaman K."/>
            <person name="Brown C.T."/>
            <person name="Hug L.A."/>
            <person name="Sharon I."/>
            <person name="Castelle C.J."/>
            <person name="Probst A.J."/>
            <person name="Thomas B.C."/>
            <person name="Singh A."/>
            <person name="Wilkins M.J."/>
            <person name="Karaoz U."/>
            <person name="Brodie E.L."/>
            <person name="Williams K.H."/>
            <person name="Hubbard S.S."/>
            <person name="Banfield J.F."/>
        </authorList>
    </citation>
    <scope>NUCLEOTIDE SEQUENCE [LARGE SCALE GENOMIC DNA]</scope>
</reference>
<dbReference type="Proteomes" id="UP000177130">
    <property type="component" value="Unassembled WGS sequence"/>
</dbReference>
<dbReference type="STRING" id="1802306.A3C72_01370"/>
<dbReference type="EMBL" id="MHRK01000024">
    <property type="protein sequence ID" value="OHA23833.1"/>
    <property type="molecule type" value="Genomic_DNA"/>
</dbReference>
<protein>
    <submittedName>
        <fullName evidence="1">Uncharacterized protein</fullName>
    </submittedName>
</protein>
<accession>A0A1G2MIY0</accession>
<name>A0A1G2MIY0_9BACT</name>